<dbReference type="PROSITE" id="PS50026">
    <property type="entry name" value="EGF_3"/>
    <property type="match status" value="1"/>
</dbReference>
<keyword evidence="1" id="KW-1015">Disulfide bond</keyword>
<evidence type="ECO:0000256" key="1">
    <source>
        <dbReference type="PROSITE-ProRule" id="PRU00076"/>
    </source>
</evidence>
<dbReference type="SUPFAM" id="SSF53335">
    <property type="entry name" value="S-adenosyl-L-methionine-dependent methyltransferases"/>
    <property type="match status" value="1"/>
</dbReference>
<feature type="disulfide bond" evidence="1">
    <location>
        <begin position="161"/>
        <end position="170"/>
    </location>
</feature>
<feature type="domain" description="EGF-like" evidence="2">
    <location>
        <begin position="132"/>
        <end position="171"/>
    </location>
</feature>
<keyword evidence="4" id="KW-1185">Reference proteome</keyword>
<evidence type="ECO:0000259" key="2">
    <source>
        <dbReference type="PROSITE" id="PS50026"/>
    </source>
</evidence>
<dbReference type="PROSITE" id="PS00022">
    <property type="entry name" value="EGF_1"/>
    <property type="match status" value="1"/>
</dbReference>
<keyword evidence="1" id="KW-0245">EGF-like domain</keyword>
<sequence>MIIGILVLTHLIPDNIEDDYSKVYLRSNQGGEDLSSPQDITSPSATVGSMASKLYQPAVRYEKTHEDPEQRFRRIGPHAVDMGNKYLEEIKSQEKGLVGMKSGPLADIPGQANAVVDYVERVGWGNSDVFMTQDQSHAGSCISYNGNCNLHGENLLGRCFCMPGWTGDHCEVESTKVPCTHKDDKCFYSPEAGVFAISYSRWEMSQEAEKRTWNSFSDGTSTFDRTDEHLTDFDDYKPVGEIGANLGNFMEVGSGPWTQSYWMMRSRQFKVDRYVVLDPGVISYVGNVRSTVFRRGEIPGYEGKTVVINGGGEHLDIFRESFDTVMMVNVLQHVNNAIMLLRNVYNSLKPGGLMIFSDCWMTEAQEREGPDYRFWLDIVYHPIRMKRAVFEQFLQGFDEIYDVRDLDAYAYKVNGRDKRGTYFVGRKKMC</sequence>
<dbReference type="InterPro" id="IPR029063">
    <property type="entry name" value="SAM-dependent_MTases_sf"/>
</dbReference>
<proteinExistence type="predicted"/>
<comment type="caution">
    <text evidence="1">Lacks conserved residue(s) required for the propagation of feature annotation.</text>
</comment>
<evidence type="ECO:0000313" key="3">
    <source>
        <dbReference type="EMBL" id="GMI43069.1"/>
    </source>
</evidence>
<evidence type="ECO:0000313" key="4">
    <source>
        <dbReference type="Proteomes" id="UP001165065"/>
    </source>
</evidence>
<dbReference type="EMBL" id="BRYA01001449">
    <property type="protein sequence ID" value="GMI43069.1"/>
    <property type="molecule type" value="Genomic_DNA"/>
</dbReference>
<dbReference type="Pfam" id="PF23106">
    <property type="entry name" value="EGF_Teneurin"/>
    <property type="match status" value="1"/>
</dbReference>
<gene>
    <name evidence="3" type="ORF">TrCOL_g8099</name>
</gene>
<organism evidence="3 4">
    <name type="scientific">Triparma columacea</name>
    <dbReference type="NCBI Taxonomy" id="722753"/>
    <lineage>
        <taxon>Eukaryota</taxon>
        <taxon>Sar</taxon>
        <taxon>Stramenopiles</taxon>
        <taxon>Ochrophyta</taxon>
        <taxon>Bolidophyceae</taxon>
        <taxon>Parmales</taxon>
        <taxon>Triparmaceae</taxon>
        <taxon>Triparma</taxon>
    </lineage>
</organism>
<dbReference type="InterPro" id="IPR000742">
    <property type="entry name" value="EGF"/>
</dbReference>
<dbReference type="Pfam" id="PF13489">
    <property type="entry name" value="Methyltransf_23"/>
    <property type="match status" value="1"/>
</dbReference>
<protein>
    <recommendedName>
        <fullName evidence="2">EGF-like domain-containing protein</fullName>
    </recommendedName>
</protein>
<dbReference type="OrthoDB" id="442731at2759"/>
<comment type="caution">
    <text evidence="3">The sequence shown here is derived from an EMBL/GenBank/DDBJ whole genome shotgun (WGS) entry which is preliminary data.</text>
</comment>
<dbReference type="Proteomes" id="UP001165065">
    <property type="component" value="Unassembled WGS sequence"/>
</dbReference>
<reference evidence="4" key="1">
    <citation type="journal article" date="2023" name="Commun. Biol.">
        <title>Genome analysis of Parmales, the sister group of diatoms, reveals the evolutionary specialization of diatoms from phago-mixotrophs to photoautotrophs.</title>
        <authorList>
            <person name="Ban H."/>
            <person name="Sato S."/>
            <person name="Yoshikawa S."/>
            <person name="Yamada K."/>
            <person name="Nakamura Y."/>
            <person name="Ichinomiya M."/>
            <person name="Sato N."/>
            <person name="Blanc-Mathieu R."/>
            <person name="Endo H."/>
            <person name="Kuwata A."/>
            <person name="Ogata H."/>
        </authorList>
    </citation>
    <scope>NUCLEOTIDE SEQUENCE [LARGE SCALE GENOMIC DNA]</scope>
</reference>
<dbReference type="CDD" id="cd02440">
    <property type="entry name" value="AdoMet_MTases"/>
    <property type="match status" value="1"/>
</dbReference>
<name>A0A9W7GFX1_9STRA</name>
<dbReference type="Gene3D" id="3.40.50.150">
    <property type="entry name" value="Vaccinia Virus protein VP39"/>
    <property type="match status" value="1"/>
</dbReference>
<dbReference type="CDD" id="cd00054">
    <property type="entry name" value="EGF_CA"/>
    <property type="match status" value="1"/>
</dbReference>
<dbReference type="PROSITE" id="PS01186">
    <property type="entry name" value="EGF_2"/>
    <property type="match status" value="1"/>
</dbReference>
<dbReference type="AlphaFoldDB" id="A0A9W7GFX1"/>
<accession>A0A9W7GFX1</accession>